<keyword evidence="3" id="KW-1133">Transmembrane helix</keyword>
<sequence length="390" mass="41984">MGAIDVYTSYVAAGAGALVGFGLVSLVRTDQPRIRQALSLYRWAFACLGTLAGLPLMPDAARASYLQLGIGFVGMGVALLAWAFRQLNGRRTSPVAGTVLTLLTGAVLWAGAWAGDRHFVLTIGWVFTVLSVGLAVEQGWLILRSPRVSGAEMSLLGVAAGFALNWVVVLNHALTVPGPYPAHWLHAPAWLLPWSGLAIAILPLVVAAVVFAIVNERLSAQLRARALSDDLTGTLSRRGLRELGERMLALQLKPPRATAVLMIDVDHFKAINDRHGHLIGDEVLRHLAQVLRDHLREDALLARYGGEEFTVLLPVKLESEALRVAERLRRVVEGTPCRARGVSVSVTVSIGVAYHGRGESLDEGLARADASLYEAKRLGRNRVVCLPPPA</sequence>
<dbReference type="SMART" id="SM00267">
    <property type="entry name" value="GGDEF"/>
    <property type="match status" value="1"/>
</dbReference>
<feature type="transmembrane region" description="Helical" evidence="3">
    <location>
        <begin position="119"/>
        <end position="143"/>
    </location>
</feature>
<dbReference type="Pfam" id="PF00990">
    <property type="entry name" value="GGDEF"/>
    <property type="match status" value="1"/>
</dbReference>
<feature type="transmembrane region" description="Helical" evidence="3">
    <location>
        <begin position="6"/>
        <end position="27"/>
    </location>
</feature>
<feature type="transmembrane region" description="Helical" evidence="3">
    <location>
        <begin position="63"/>
        <end position="83"/>
    </location>
</feature>
<comment type="catalytic activity">
    <reaction evidence="2">
        <text>2 GTP = 3',3'-c-di-GMP + 2 diphosphate</text>
        <dbReference type="Rhea" id="RHEA:24898"/>
        <dbReference type="ChEBI" id="CHEBI:33019"/>
        <dbReference type="ChEBI" id="CHEBI:37565"/>
        <dbReference type="ChEBI" id="CHEBI:58805"/>
        <dbReference type="EC" id="2.7.7.65"/>
    </reaction>
</comment>
<feature type="transmembrane region" description="Helical" evidence="3">
    <location>
        <begin position="39"/>
        <end position="57"/>
    </location>
</feature>
<name>A0A2U8FSH5_9BURK</name>
<dbReference type="EMBL" id="CP029210">
    <property type="protein sequence ID" value="AWI53960.1"/>
    <property type="molecule type" value="Genomic_DNA"/>
</dbReference>
<dbReference type="RefSeq" id="WP_109036956.1">
    <property type="nucleotide sequence ID" value="NZ_CP029210.1"/>
</dbReference>
<evidence type="ECO:0000256" key="3">
    <source>
        <dbReference type="SAM" id="Phobius"/>
    </source>
</evidence>
<gene>
    <name evidence="5" type="ORF">DEH84_11365</name>
</gene>
<dbReference type="PANTHER" id="PTHR45138">
    <property type="entry name" value="REGULATORY COMPONENTS OF SENSORY TRANSDUCTION SYSTEM"/>
    <property type="match status" value="1"/>
</dbReference>
<dbReference type="InterPro" id="IPR050469">
    <property type="entry name" value="Diguanylate_Cyclase"/>
</dbReference>
<dbReference type="GO" id="GO:0052621">
    <property type="term" value="F:diguanylate cyclase activity"/>
    <property type="evidence" value="ECO:0007669"/>
    <property type="project" value="UniProtKB-EC"/>
</dbReference>
<feature type="transmembrane region" description="Helical" evidence="3">
    <location>
        <begin position="194"/>
        <end position="214"/>
    </location>
</feature>
<organism evidence="5 6">
    <name type="scientific">Aquabacterium olei</name>
    <dbReference type="NCBI Taxonomy" id="1296669"/>
    <lineage>
        <taxon>Bacteria</taxon>
        <taxon>Pseudomonadati</taxon>
        <taxon>Pseudomonadota</taxon>
        <taxon>Betaproteobacteria</taxon>
        <taxon>Burkholderiales</taxon>
        <taxon>Aquabacterium</taxon>
    </lineage>
</organism>
<dbReference type="InterPro" id="IPR043128">
    <property type="entry name" value="Rev_trsase/Diguanyl_cyclase"/>
</dbReference>
<evidence type="ECO:0000313" key="6">
    <source>
        <dbReference type="Proteomes" id="UP000244892"/>
    </source>
</evidence>
<dbReference type="GO" id="GO:0043709">
    <property type="term" value="P:cell adhesion involved in single-species biofilm formation"/>
    <property type="evidence" value="ECO:0007669"/>
    <property type="project" value="TreeGrafter"/>
</dbReference>
<dbReference type="SUPFAM" id="SSF55073">
    <property type="entry name" value="Nucleotide cyclase"/>
    <property type="match status" value="1"/>
</dbReference>
<accession>A0A2U8FSH5</accession>
<feature type="domain" description="GGDEF" evidence="4">
    <location>
        <begin position="256"/>
        <end position="388"/>
    </location>
</feature>
<dbReference type="GO" id="GO:0005886">
    <property type="term" value="C:plasma membrane"/>
    <property type="evidence" value="ECO:0007669"/>
    <property type="project" value="TreeGrafter"/>
</dbReference>
<proteinExistence type="predicted"/>
<evidence type="ECO:0000259" key="4">
    <source>
        <dbReference type="PROSITE" id="PS50887"/>
    </source>
</evidence>
<dbReference type="PANTHER" id="PTHR45138:SF9">
    <property type="entry name" value="DIGUANYLATE CYCLASE DGCM-RELATED"/>
    <property type="match status" value="1"/>
</dbReference>
<dbReference type="PROSITE" id="PS50887">
    <property type="entry name" value="GGDEF"/>
    <property type="match status" value="1"/>
</dbReference>
<dbReference type="GO" id="GO:1902201">
    <property type="term" value="P:negative regulation of bacterial-type flagellum-dependent cell motility"/>
    <property type="evidence" value="ECO:0007669"/>
    <property type="project" value="TreeGrafter"/>
</dbReference>
<evidence type="ECO:0000256" key="2">
    <source>
        <dbReference type="ARBA" id="ARBA00034247"/>
    </source>
</evidence>
<feature type="transmembrane region" description="Helical" evidence="3">
    <location>
        <begin position="95"/>
        <end position="113"/>
    </location>
</feature>
<dbReference type="KEGG" id="aon:DEH84_11365"/>
<dbReference type="OrthoDB" id="9813903at2"/>
<dbReference type="InterPro" id="IPR000160">
    <property type="entry name" value="GGDEF_dom"/>
</dbReference>
<evidence type="ECO:0000313" key="5">
    <source>
        <dbReference type="EMBL" id="AWI53960.1"/>
    </source>
</evidence>
<keyword evidence="3" id="KW-0472">Membrane</keyword>
<dbReference type="Gene3D" id="3.30.70.270">
    <property type="match status" value="1"/>
</dbReference>
<reference evidence="5 6" key="1">
    <citation type="submission" date="2018-05" db="EMBL/GenBank/DDBJ databases">
        <title>complete genome sequence of Aquabacterium olei NBRC 110486.</title>
        <authorList>
            <person name="Tang B."/>
            <person name="Chang J."/>
            <person name="Zhang L."/>
            <person name="Yang H."/>
        </authorList>
    </citation>
    <scope>NUCLEOTIDE SEQUENCE [LARGE SCALE GENOMIC DNA]</scope>
    <source>
        <strain evidence="5 6">NBRC 110486</strain>
    </source>
</reference>
<dbReference type="InterPro" id="IPR029787">
    <property type="entry name" value="Nucleotide_cyclase"/>
</dbReference>
<dbReference type="EC" id="2.7.7.65" evidence="1"/>
<dbReference type="NCBIfam" id="TIGR00254">
    <property type="entry name" value="GGDEF"/>
    <property type="match status" value="1"/>
</dbReference>
<protein>
    <recommendedName>
        <fullName evidence="1">diguanylate cyclase</fullName>
        <ecNumber evidence="1">2.7.7.65</ecNumber>
    </recommendedName>
</protein>
<dbReference type="AlphaFoldDB" id="A0A2U8FSH5"/>
<dbReference type="Proteomes" id="UP000244892">
    <property type="component" value="Chromosome"/>
</dbReference>
<feature type="transmembrane region" description="Helical" evidence="3">
    <location>
        <begin position="155"/>
        <end position="174"/>
    </location>
</feature>
<dbReference type="CDD" id="cd01949">
    <property type="entry name" value="GGDEF"/>
    <property type="match status" value="1"/>
</dbReference>
<keyword evidence="6" id="KW-1185">Reference proteome</keyword>
<keyword evidence="3" id="KW-0812">Transmembrane</keyword>
<evidence type="ECO:0000256" key="1">
    <source>
        <dbReference type="ARBA" id="ARBA00012528"/>
    </source>
</evidence>
<dbReference type="FunFam" id="3.30.70.270:FF:000001">
    <property type="entry name" value="Diguanylate cyclase domain protein"/>
    <property type="match status" value="1"/>
</dbReference>